<protein>
    <submittedName>
        <fullName evidence="1">(northern house mosquito) hypothetical protein</fullName>
    </submittedName>
</protein>
<dbReference type="AlphaFoldDB" id="A0A8D8CBL0"/>
<sequence length="124" mass="14038">MKSLAISKNCYKTELFATWAPPLINEFREFNFKFNSGRIIEIVDFGAPSVISNICNIPIQIIELFCSPTLKFGAPFVLNTFLGCYNNMTNLFNHRFRRPPRAGALGGRQLRQPLGTALTIVFHI</sequence>
<organism evidence="1">
    <name type="scientific">Culex pipiens</name>
    <name type="common">House mosquito</name>
    <dbReference type="NCBI Taxonomy" id="7175"/>
    <lineage>
        <taxon>Eukaryota</taxon>
        <taxon>Metazoa</taxon>
        <taxon>Ecdysozoa</taxon>
        <taxon>Arthropoda</taxon>
        <taxon>Hexapoda</taxon>
        <taxon>Insecta</taxon>
        <taxon>Pterygota</taxon>
        <taxon>Neoptera</taxon>
        <taxon>Endopterygota</taxon>
        <taxon>Diptera</taxon>
        <taxon>Nematocera</taxon>
        <taxon>Culicoidea</taxon>
        <taxon>Culicidae</taxon>
        <taxon>Culicinae</taxon>
        <taxon>Culicini</taxon>
        <taxon>Culex</taxon>
        <taxon>Culex</taxon>
    </lineage>
</organism>
<evidence type="ECO:0000313" key="1">
    <source>
        <dbReference type="EMBL" id="CAG6490775.1"/>
    </source>
</evidence>
<name>A0A8D8CBL0_CULPI</name>
<proteinExistence type="predicted"/>
<dbReference type="EMBL" id="HBUE01116931">
    <property type="protein sequence ID" value="CAG6490775.1"/>
    <property type="molecule type" value="Transcribed_RNA"/>
</dbReference>
<reference evidence="1" key="1">
    <citation type="submission" date="2021-05" db="EMBL/GenBank/DDBJ databases">
        <authorList>
            <person name="Alioto T."/>
            <person name="Alioto T."/>
            <person name="Gomez Garrido J."/>
        </authorList>
    </citation>
    <scope>NUCLEOTIDE SEQUENCE</scope>
</reference>
<accession>A0A8D8CBL0</accession>